<accession>A0AAU9DCZ0</accession>
<dbReference type="AlphaFoldDB" id="A0AAU9DCZ0"/>
<dbReference type="KEGG" id="haby:HLVA_19500"/>
<feature type="domain" description="GH29D-like beta-sandwich" evidence="2">
    <location>
        <begin position="35"/>
        <end position="99"/>
    </location>
</feature>
<proteinExistence type="predicted"/>
<feature type="chain" id="PRO_5043426155" description="GH29D-like beta-sandwich domain-containing protein" evidence="1">
    <location>
        <begin position="24"/>
        <end position="623"/>
    </location>
</feature>
<dbReference type="PROSITE" id="PS51257">
    <property type="entry name" value="PROKAR_LIPOPROTEIN"/>
    <property type="match status" value="1"/>
</dbReference>
<feature type="signal peptide" evidence="1">
    <location>
        <begin position="1"/>
        <end position="23"/>
    </location>
</feature>
<dbReference type="Proteomes" id="UP001321582">
    <property type="component" value="Chromosome"/>
</dbReference>
<sequence>MKKWVYALMLSLLVFGGCINENATKDKVSNPKVSPSAGTYTSTQTVTLLTDTDGATIYYTLDGTKPGTIKYTAPISISTTTTLMAVAKKDGMDDSDVITAKYVIQNSVEKVAAPVITPAAGTYTTTQAITITTATTGASIYYTTDGTTPSVASTKYTAAFNITKTTTVKAIAIKDGMDNSDVVTADYIITAEVAKTADLFFSEYVECAGGNNKALEVYNPTDSDIVLRTGDTNNYFMMKLGNTTAGDTWASSNAKPFLFADGNSIKSGEVFVVYNAGADDLNITSTGDLASTITYYNGNDDLALVKDVNHNGTYEADTDKVIDVIGKMDGTDWGKDTTLERKATVTTGNTTFNLDEWNVLPTNTFDHIGAFTGRTVVLPVINPEFSLASGTYTTTQAITITTATTGASIYYTIDGTTPSAISTKYTAALNISTTTTVKAIGIKDGLVSSSVVTAVYVIDTNATPTYEESFAVDKFEDRGWAITAEAGTKKWYYSSGVAKMGAYKSGEDSNISWMVSPKLSIGDSSVMTFESAQGYSKDGTELKVLVSEDYSGDTATATWTELTFVLADESASGYGDFKSSGDVSLADYKDKNIVVAFKYIGSGNNNQTTTYEIKNLKIVNATK</sequence>
<protein>
    <recommendedName>
        <fullName evidence="2">GH29D-like beta-sandwich domain-containing protein</fullName>
    </recommendedName>
</protein>
<evidence type="ECO:0000313" key="4">
    <source>
        <dbReference type="Proteomes" id="UP001321582"/>
    </source>
</evidence>
<feature type="domain" description="GH29D-like beta-sandwich" evidence="2">
    <location>
        <begin position="118"/>
        <end position="184"/>
    </location>
</feature>
<dbReference type="RefSeq" id="WP_307904271.1">
    <property type="nucleotide sequence ID" value="NZ_AP027059.1"/>
</dbReference>
<evidence type="ECO:0000313" key="3">
    <source>
        <dbReference type="EMBL" id="BDU51381.1"/>
    </source>
</evidence>
<organism evidence="3 4">
    <name type="scientific">Haliovirga abyssi</name>
    <dbReference type="NCBI Taxonomy" id="2996794"/>
    <lineage>
        <taxon>Bacteria</taxon>
        <taxon>Fusobacteriati</taxon>
        <taxon>Fusobacteriota</taxon>
        <taxon>Fusobacteriia</taxon>
        <taxon>Fusobacteriales</taxon>
        <taxon>Haliovirgaceae</taxon>
        <taxon>Haliovirga</taxon>
    </lineage>
</organism>
<reference evidence="3 4" key="1">
    <citation type="submission" date="2022-11" db="EMBL/GenBank/DDBJ databases">
        <title>Haliovirga abyssi gen. nov., sp. nov., a mesophilic fermentative bacterium isolated from the Iheya North hydrothermal field and the proposal of Haliovirgaceae fam. nov.</title>
        <authorList>
            <person name="Miyazaki U."/>
            <person name="Tame A."/>
            <person name="Miyazaki J."/>
            <person name="Takai K."/>
            <person name="Sawayama S."/>
            <person name="Kitajima M."/>
            <person name="Okamoto A."/>
            <person name="Nakagawa S."/>
        </authorList>
    </citation>
    <scope>NUCLEOTIDE SEQUENCE [LARGE SCALE GENOMIC DNA]</scope>
    <source>
        <strain evidence="3 4">IC12</strain>
    </source>
</reference>
<keyword evidence="1" id="KW-0732">Signal</keyword>
<evidence type="ECO:0000259" key="2">
    <source>
        <dbReference type="Pfam" id="PF13290"/>
    </source>
</evidence>
<feature type="domain" description="GH29D-like beta-sandwich" evidence="2">
    <location>
        <begin position="388"/>
        <end position="453"/>
    </location>
</feature>
<keyword evidence="4" id="KW-1185">Reference proteome</keyword>
<gene>
    <name evidence="3" type="ORF">HLVA_19500</name>
</gene>
<dbReference type="EMBL" id="AP027059">
    <property type="protein sequence ID" value="BDU51381.1"/>
    <property type="molecule type" value="Genomic_DNA"/>
</dbReference>
<dbReference type="Pfam" id="PF13290">
    <property type="entry name" value="CHB_HEX_C_1"/>
    <property type="match status" value="3"/>
</dbReference>
<name>A0AAU9DCZ0_9FUSO</name>
<dbReference type="InterPro" id="IPR059177">
    <property type="entry name" value="GH29D-like_dom"/>
</dbReference>
<evidence type="ECO:0000256" key="1">
    <source>
        <dbReference type="SAM" id="SignalP"/>
    </source>
</evidence>